<evidence type="ECO:0000256" key="5">
    <source>
        <dbReference type="PIRSR" id="PIRSR619791-2"/>
    </source>
</evidence>
<dbReference type="PRINTS" id="PR00457">
    <property type="entry name" value="ANPEROXIDASE"/>
</dbReference>
<dbReference type="PROSITE" id="PS50292">
    <property type="entry name" value="PEROXIDASE_3"/>
    <property type="match status" value="2"/>
</dbReference>
<organism evidence="8">
    <name type="scientific">Angiostrongylus costaricensis</name>
    <name type="common">Nematode worm</name>
    <dbReference type="NCBI Taxonomy" id="334426"/>
    <lineage>
        <taxon>Eukaryota</taxon>
        <taxon>Metazoa</taxon>
        <taxon>Ecdysozoa</taxon>
        <taxon>Nematoda</taxon>
        <taxon>Chromadorea</taxon>
        <taxon>Rhabditida</taxon>
        <taxon>Rhabditina</taxon>
        <taxon>Rhabditomorpha</taxon>
        <taxon>Strongyloidea</taxon>
        <taxon>Metastrongylidae</taxon>
        <taxon>Angiostrongylus</taxon>
    </lineage>
</organism>
<dbReference type="FunFam" id="1.10.640.10:FF:000006">
    <property type="entry name" value="Double oxidase: two peroxidase domains"/>
    <property type="match status" value="1"/>
</dbReference>
<dbReference type="WBParaSite" id="ACOC_0000157601-mRNA-1">
    <property type="protein sequence ID" value="ACOC_0000157601-mRNA-1"/>
    <property type="gene ID" value="ACOC_0000157601"/>
</dbReference>
<dbReference type="FunFam" id="1.10.640.10:FF:000003">
    <property type="entry name" value="chorion peroxidase"/>
    <property type="match status" value="1"/>
</dbReference>
<evidence type="ECO:0000313" key="7">
    <source>
        <dbReference type="Proteomes" id="UP000267027"/>
    </source>
</evidence>
<protein>
    <submittedName>
        <fullName evidence="8">Peroxidasin</fullName>
    </submittedName>
</protein>
<dbReference type="Pfam" id="PF03098">
    <property type="entry name" value="An_peroxidase"/>
    <property type="match status" value="2"/>
</dbReference>
<sequence>VVLSHRIPDGLFWVATNEAKKEVHALFNYTDPGFSYSGHPLATTVEQWTSMHHVDKSAVERSKSAYASIAITRRLTLLGLRERELRFGIDPSHVSSSIGNCPTSRLEVCPPTYYRSYSGVCNNVAQPEWGTSHTALSRMLKPAYEDGVSLPREAVSGRPLPPVRSLSLTLFTPLANAHPTVTTLFAHWMQFISSDMVNLAETQAIIDGVVRPLPCCRHGFSHPECDAIEVPKADPAYRNRVTCIPHARTLVAPRLACALGPREQANMVSSYLDGSVIYGSSPERAKQMRSFLQGQLRTYGGLGELPQIDVKGKCQKEGRCSLSGSDDVNILPGVTALHTVFIKQHNRIARLLKEQNRHWLDARLFEEARRIVTAQLQHITYNEFIPIMVGKENIKKYGLSLHESGFDSDYDMSVEGSVLNEFAVTFPYILWSLLPQDKMFSSFNNPGKLYEHRGIENILRTLMSTNITKPSLRMNDEIKSEFFKDNLDIGLDLVSIALKQGRDHGIHSYTAVRAHCGLGKVRSFRELKEYFIRDSKVDYISVIYENVDDIDLLVGVLAEKPLKGSLFGPTMACIAGKQFQRTRRGDRFWYENYFAKSGFTDKQLMELRKTSLAEIICSNTELKKIQSNVFMRENIFENMQIDCSSSVLASPSISEWKDLEDRPTFPVSQNTLEKVVNLAIHNLKDQQKREISNLQHNQRVFTKGDPLFAYSNMMRAKVKAKQISQVSAILLETTKLLLKGEVLSEEERLPPLENDVLQRLLPDIDVSTFVNNFTAFLSDDGLSTTDECLPKILPCDHTTKYRTHSGWCNNLKFPGYANSFSPLRHLLPPVYDDGFDAPRSRAKSGKPLPNPRLISNIVCEDRDISHVKFTHMVMQFGQMLDHEITHSPIARGPNDEILNCTRCDSAETISVHCMPIRVEPGDPFFPTHYPNGEPRCLPFARSLLGQLNLGYRNQINQLTAYIDGSIIYGSTECESKHLRLTSRGLLNFTDFGHGQIMLPQGDQEKDCRSSPRNPCFVAGDERNSHQPGLTVMHTFMMREHNRIAMQLSTMNPHWTDETVYQETRRIVVAQLQHIVFSEFLPKIIGLDLLDAQGLVPMKTGYFTGYDDSCDASISQPFSTAAFRFGHTLIRRMFPRMNYNYKNMSDPVDLANHFGHVGPLYDKEAGGMDSMLMGLLGTPSMAFDRHITNAVRNHLFMRRGEPKSGMDLIVLNILRARDHGVQPYNDLREFCGLRRARKFEDLKQEMDQDAISALSSLYESVDDIDLFPGLVSERPQKGALLGPTMSCIIAEQFGRLKRCDRFFYENDGVARFSPAQLTEIRKVRLSSIFCANSRYLRSIQPNVFDIPDDLMNAQVPCEDIPQIDLIHWKDRKHCEMNGRTITMGDSMHITPCVTCTCTFEGVNCQPTKVDSCQKLSHKYLLSDISKDTSCMIQCSDLMKQR</sequence>
<dbReference type="PANTHER" id="PTHR11475:SF133">
    <property type="entry name" value="PEROXIDASE"/>
    <property type="match status" value="1"/>
</dbReference>
<evidence type="ECO:0000256" key="1">
    <source>
        <dbReference type="ARBA" id="ARBA00004613"/>
    </source>
</evidence>
<keyword evidence="3" id="KW-0575">Peroxidase</keyword>
<dbReference type="InterPro" id="IPR037120">
    <property type="entry name" value="Haem_peroxidase_sf_animal"/>
</dbReference>
<evidence type="ECO:0000256" key="3">
    <source>
        <dbReference type="ARBA" id="ARBA00022559"/>
    </source>
</evidence>
<evidence type="ECO:0000256" key="4">
    <source>
        <dbReference type="ARBA" id="ARBA00022729"/>
    </source>
</evidence>
<keyword evidence="5" id="KW-0349">Heme</keyword>
<dbReference type="OMA" id="WCLCAPS"/>
<dbReference type="GO" id="GO:0020037">
    <property type="term" value="F:heme binding"/>
    <property type="evidence" value="ECO:0007669"/>
    <property type="project" value="InterPro"/>
</dbReference>
<dbReference type="EMBL" id="UYYA01000242">
    <property type="protein sequence ID" value="VDM53162.1"/>
    <property type="molecule type" value="Genomic_DNA"/>
</dbReference>
<keyword evidence="5" id="KW-0408">Iron</keyword>
<keyword evidence="7" id="KW-1185">Reference proteome</keyword>
<dbReference type="GO" id="GO:0004601">
    <property type="term" value="F:peroxidase activity"/>
    <property type="evidence" value="ECO:0007669"/>
    <property type="project" value="UniProtKB-KW"/>
</dbReference>
<dbReference type="OrthoDB" id="823504at2759"/>
<gene>
    <name evidence="6" type="ORF">ACOC_LOCUS1577</name>
</gene>
<dbReference type="InterPro" id="IPR010255">
    <property type="entry name" value="Haem_peroxidase_sf"/>
</dbReference>
<dbReference type="InterPro" id="IPR019791">
    <property type="entry name" value="Haem_peroxidase_animal"/>
</dbReference>
<keyword evidence="2" id="KW-0964">Secreted</keyword>
<dbReference type="GO" id="GO:0046872">
    <property type="term" value="F:metal ion binding"/>
    <property type="evidence" value="ECO:0007669"/>
    <property type="project" value="UniProtKB-KW"/>
</dbReference>
<reference evidence="6 7" key="2">
    <citation type="submission" date="2018-11" db="EMBL/GenBank/DDBJ databases">
        <authorList>
            <consortium name="Pathogen Informatics"/>
        </authorList>
    </citation>
    <scope>NUCLEOTIDE SEQUENCE [LARGE SCALE GENOMIC DNA]</scope>
    <source>
        <strain evidence="6 7">Costa Rica</strain>
    </source>
</reference>
<dbReference type="SUPFAM" id="SSF48113">
    <property type="entry name" value="Heme-dependent peroxidases"/>
    <property type="match status" value="2"/>
</dbReference>
<dbReference type="CDD" id="cd09823">
    <property type="entry name" value="peroxinectin_like"/>
    <property type="match status" value="2"/>
</dbReference>
<evidence type="ECO:0000256" key="2">
    <source>
        <dbReference type="ARBA" id="ARBA00022525"/>
    </source>
</evidence>
<reference evidence="8" key="1">
    <citation type="submission" date="2016-04" db="UniProtKB">
        <authorList>
            <consortium name="WormBaseParasite"/>
        </authorList>
    </citation>
    <scope>IDENTIFICATION</scope>
</reference>
<proteinExistence type="predicted"/>
<dbReference type="PANTHER" id="PTHR11475">
    <property type="entry name" value="OXIDASE/PEROXIDASE"/>
    <property type="match status" value="1"/>
</dbReference>
<keyword evidence="4" id="KW-0732">Signal</keyword>
<accession>A0A0R3PCL7</accession>
<keyword evidence="5" id="KW-0479">Metal-binding</keyword>
<dbReference type="Proteomes" id="UP000267027">
    <property type="component" value="Unassembled WGS sequence"/>
</dbReference>
<dbReference type="GO" id="GO:0006979">
    <property type="term" value="P:response to oxidative stress"/>
    <property type="evidence" value="ECO:0007669"/>
    <property type="project" value="InterPro"/>
</dbReference>
<feature type="binding site" description="axial binding residue" evidence="5">
    <location>
        <position position="1126"/>
    </location>
    <ligand>
        <name>heme b</name>
        <dbReference type="ChEBI" id="CHEBI:60344"/>
    </ligand>
    <ligandPart>
        <name>Fe</name>
        <dbReference type="ChEBI" id="CHEBI:18248"/>
    </ligandPart>
</feature>
<evidence type="ECO:0000313" key="8">
    <source>
        <dbReference type="WBParaSite" id="ACOC_0000157601-mRNA-1"/>
    </source>
</evidence>
<dbReference type="STRING" id="334426.A0A0R3PCL7"/>
<evidence type="ECO:0000313" key="6">
    <source>
        <dbReference type="EMBL" id="VDM53162.1"/>
    </source>
</evidence>
<dbReference type="GO" id="GO:0005576">
    <property type="term" value="C:extracellular region"/>
    <property type="evidence" value="ECO:0007669"/>
    <property type="project" value="UniProtKB-SubCell"/>
</dbReference>
<comment type="subcellular location">
    <subcellularLocation>
        <location evidence="1">Secreted</location>
    </subcellularLocation>
</comment>
<keyword evidence="3" id="KW-0560">Oxidoreductase</keyword>
<name>A0A0R3PCL7_ANGCS</name>
<dbReference type="Gene3D" id="1.10.640.10">
    <property type="entry name" value="Haem peroxidase domain superfamily, animal type"/>
    <property type="match status" value="2"/>
</dbReference>